<evidence type="ECO:0000313" key="2">
    <source>
        <dbReference type="Proteomes" id="UP000789390"/>
    </source>
</evidence>
<evidence type="ECO:0000313" key="1">
    <source>
        <dbReference type="EMBL" id="CAH0106881.1"/>
    </source>
</evidence>
<dbReference type="Proteomes" id="UP000789390">
    <property type="component" value="Unassembled WGS sequence"/>
</dbReference>
<sequence>MSPKMSEQEKRLAISVKNQCTEKEMVDNLAIYKLPLKCASKYAGASSIELDAVGFVVQSALVRLTSSQKYIFNSVLSIFGKDIERNILFLEEKMNFQGEIERLERLFGNPKGNVSEIMRIYYTITKTGGSDTSNVIPILNIKAVHLLSPEVVDILNKCRLDAYGYLLVANNMLDLEDIKDDLLNGDVLANATPPNTIRKLKTQLGLSSATLQQLHRQSLISKSQ</sequence>
<proteinExistence type="predicted"/>
<dbReference type="EMBL" id="CAKKLH010000235">
    <property type="protein sequence ID" value="CAH0106881.1"/>
    <property type="molecule type" value="Genomic_DNA"/>
</dbReference>
<dbReference type="InterPro" id="IPR027417">
    <property type="entry name" value="P-loop_NTPase"/>
</dbReference>
<gene>
    <name evidence="1" type="ORF">DGAL_LOCUS10044</name>
</gene>
<accession>A0A8J2RQ80</accession>
<reference evidence="1" key="1">
    <citation type="submission" date="2021-11" db="EMBL/GenBank/DDBJ databases">
        <authorList>
            <person name="Schell T."/>
        </authorList>
    </citation>
    <scope>NUCLEOTIDE SEQUENCE</scope>
    <source>
        <strain evidence="1">M5</strain>
    </source>
</reference>
<keyword evidence="2" id="KW-1185">Reference proteome</keyword>
<name>A0A8J2RQ80_9CRUS</name>
<dbReference type="AlphaFoldDB" id="A0A8J2RQ80"/>
<comment type="caution">
    <text evidence="1">The sequence shown here is derived from an EMBL/GenBank/DDBJ whole genome shotgun (WGS) entry which is preliminary data.</text>
</comment>
<protein>
    <submittedName>
        <fullName evidence="1">Uncharacterized protein</fullName>
    </submittedName>
</protein>
<dbReference type="Gene3D" id="3.40.50.300">
    <property type="entry name" value="P-loop containing nucleotide triphosphate hydrolases"/>
    <property type="match status" value="1"/>
</dbReference>
<dbReference type="OrthoDB" id="2386367at2759"/>
<organism evidence="1 2">
    <name type="scientific">Daphnia galeata</name>
    <dbReference type="NCBI Taxonomy" id="27404"/>
    <lineage>
        <taxon>Eukaryota</taxon>
        <taxon>Metazoa</taxon>
        <taxon>Ecdysozoa</taxon>
        <taxon>Arthropoda</taxon>
        <taxon>Crustacea</taxon>
        <taxon>Branchiopoda</taxon>
        <taxon>Diplostraca</taxon>
        <taxon>Cladocera</taxon>
        <taxon>Anomopoda</taxon>
        <taxon>Daphniidae</taxon>
        <taxon>Daphnia</taxon>
    </lineage>
</organism>